<evidence type="ECO:0000313" key="2">
    <source>
        <dbReference type="EMBL" id="RXI56731.1"/>
    </source>
</evidence>
<dbReference type="SUPFAM" id="SSF47413">
    <property type="entry name" value="lambda repressor-like DNA-binding domains"/>
    <property type="match status" value="1"/>
</dbReference>
<proteinExistence type="predicted"/>
<protein>
    <submittedName>
        <fullName evidence="2">XRE family transcriptional regulator</fullName>
    </submittedName>
</protein>
<dbReference type="Gene3D" id="1.10.260.40">
    <property type="entry name" value="lambda repressor-like DNA-binding domains"/>
    <property type="match status" value="1"/>
</dbReference>
<dbReference type="PROSITE" id="PS50943">
    <property type="entry name" value="HTH_CROC1"/>
    <property type="match status" value="1"/>
</dbReference>
<dbReference type="CDD" id="cd00093">
    <property type="entry name" value="HTH_XRE"/>
    <property type="match status" value="1"/>
</dbReference>
<evidence type="ECO:0000313" key="3">
    <source>
        <dbReference type="Proteomes" id="UP000290273"/>
    </source>
</evidence>
<accession>A0ABY0EPS1</accession>
<dbReference type="RefSeq" id="WP_023439198.1">
    <property type="nucleotide sequence ID" value="NZ_CASHSW010000027.1"/>
</dbReference>
<dbReference type="Pfam" id="PF01381">
    <property type="entry name" value="HTH_3"/>
    <property type="match status" value="1"/>
</dbReference>
<comment type="caution">
    <text evidence="2">The sequence shown here is derived from an EMBL/GenBank/DDBJ whole genome shotgun (WGS) entry which is preliminary data.</text>
</comment>
<dbReference type="InterPro" id="IPR001387">
    <property type="entry name" value="Cro/C1-type_HTH"/>
</dbReference>
<reference evidence="2 3" key="1">
    <citation type="submission" date="2018-06" db="EMBL/GenBank/DDBJ databases">
        <title>Genome conservation of Clostridium tetani.</title>
        <authorList>
            <person name="Bruggemann H."/>
            <person name="Popoff M.R."/>
        </authorList>
    </citation>
    <scope>NUCLEOTIDE SEQUENCE [LARGE SCALE GENOMIC DNA]</scope>
    <source>
        <strain evidence="2 3">63.05</strain>
    </source>
</reference>
<dbReference type="Proteomes" id="UP000290273">
    <property type="component" value="Unassembled WGS sequence"/>
</dbReference>
<organism evidence="2 3">
    <name type="scientific">Clostridium tetani</name>
    <dbReference type="NCBI Taxonomy" id="1513"/>
    <lineage>
        <taxon>Bacteria</taxon>
        <taxon>Bacillati</taxon>
        <taxon>Bacillota</taxon>
        <taxon>Clostridia</taxon>
        <taxon>Eubacteriales</taxon>
        <taxon>Clostridiaceae</taxon>
        <taxon>Clostridium</taxon>
    </lineage>
</organism>
<feature type="domain" description="HTH cro/C1-type" evidence="1">
    <location>
        <begin position="9"/>
        <end position="57"/>
    </location>
</feature>
<gene>
    <name evidence="2" type="ORF">DP131_06760</name>
</gene>
<dbReference type="EMBL" id="QMAU01000029">
    <property type="protein sequence ID" value="RXI56731.1"/>
    <property type="molecule type" value="Genomic_DNA"/>
</dbReference>
<name>A0ABY0EPS1_CLOTA</name>
<evidence type="ECO:0000259" key="1">
    <source>
        <dbReference type="PROSITE" id="PS50943"/>
    </source>
</evidence>
<dbReference type="InterPro" id="IPR010982">
    <property type="entry name" value="Lambda_DNA-bd_dom_sf"/>
</dbReference>
<sequence length="58" mass="7061">MNEIYRIKLKQYIKENGLKQRFLAKKLGITEQYLCMFLRNKRDFGNKLLKQINNILNN</sequence>